<evidence type="ECO:0000313" key="2">
    <source>
        <dbReference type="Proteomes" id="UP001458880"/>
    </source>
</evidence>
<sequence>MEQNKLERLEYGKTYFEKDPLDRSHGERYRRECLGHAGGKPNRRECLGHAGGKPPWNMVAHFLKRDHTPSLLAESLIHEIDYKNEELRYVKDRYNQIK</sequence>
<gene>
    <name evidence="1" type="ORF">QE152_g27428</name>
</gene>
<dbReference type="EMBL" id="JASPKY010000336">
    <property type="protein sequence ID" value="KAK9708107.1"/>
    <property type="molecule type" value="Genomic_DNA"/>
</dbReference>
<name>A0AAW1JV49_POPJA</name>
<protein>
    <submittedName>
        <fullName evidence="1">Uncharacterized protein</fullName>
    </submittedName>
</protein>
<organism evidence="1 2">
    <name type="scientific">Popillia japonica</name>
    <name type="common">Japanese beetle</name>
    <dbReference type="NCBI Taxonomy" id="7064"/>
    <lineage>
        <taxon>Eukaryota</taxon>
        <taxon>Metazoa</taxon>
        <taxon>Ecdysozoa</taxon>
        <taxon>Arthropoda</taxon>
        <taxon>Hexapoda</taxon>
        <taxon>Insecta</taxon>
        <taxon>Pterygota</taxon>
        <taxon>Neoptera</taxon>
        <taxon>Endopterygota</taxon>
        <taxon>Coleoptera</taxon>
        <taxon>Polyphaga</taxon>
        <taxon>Scarabaeiformia</taxon>
        <taxon>Scarabaeidae</taxon>
        <taxon>Rutelinae</taxon>
        <taxon>Popillia</taxon>
    </lineage>
</organism>
<evidence type="ECO:0000313" key="1">
    <source>
        <dbReference type="EMBL" id="KAK9708107.1"/>
    </source>
</evidence>
<proteinExistence type="predicted"/>
<dbReference type="Proteomes" id="UP001458880">
    <property type="component" value="Unassembled WGS sequence"/>
</dbReference>
<keyword evidence="2" id="KW-1185">Reference proteome</keyword>
<comment type="caution">
    <text evidence="1">The sequence shown here is derived from an EMBL/GenBank/DDBJ whole genome shotgun (WGS) entry which is preliminary data.</text>
</comment>
<dbReference type="AlphaFoldDB" id="A0AAW1JV49"/>
<reference evidence="1 2" key="1">
    <citation type="journal article" date="2024" name="BMC Genomics">
        <title>De novo assembly and annotation of Popillia japonica's genome with initial clues to its potential as an invasive pest.</title>
        <authorList>
            <person name="Cucini C."/>
            <person name="Boschi S."/>
            <person name="Funari R."/>
            <person name="Cardaioli E."/>
            <person name="Iannotti N."/>
            <person name="Marturano G."/>
            <person name="Paoli F."/>
            <person name="Bruttini M."/>
            <person name="Carapelli A."/>
            <person name="Frati F."/>
            <person name="Nardi F."/>
        </authorList>
    </citation>
    <scope>NUCLEOTIDE SEQUENCE [LARGE SCALE GENOMIC DNA]</scope>
    <source>
        <strain evidence="1">DMR45628</strain>
    </source>
</reference>
<accession>A0AAW1JV49</accession>